<sequence>MVSNCTAPTPEHSHRILDYYIPDLPYRSVPSPRHPELSPFPSCLQALLPALLDLRFVSFSWQPWSHSTLSNTRHLVIAHIYKTSVRKGAGVTEASLSLSLSGSAPFLTATHKHRALPVSFRLAHSFPRFHVCPNTLLSLSLFSFSQGQQHKHAPGQAQQHCNNPRARAR</sequence>
<evidence type="ECO:0000313" key="1">
    <source>
        <dbReference type="EMBL" id="CCF32703.1"/>
    </source>
</evidence>
<name>H1UXK2_COLHI</name>
<evidence type="ECO:0000313" key="2">
    <source>
        <dbReference type="Proteomes" id="UP000007174"/>
    </source>
</evidence>
<dbReference type="EMBL" id="CACQ02000507">
    <property type="protein sequence ID" value="CCF32703.1"/>
    <property type="molecule type" value="Genomic_DNA"/>
</dbReference>
<dbReference type="AlphaFoldDB" id="H1UXK2"/>
<proteinExistence type="predicted"/>
<protein>
    <submittedName>
        <fullName evidence="1">Uncharacterized protein</fullName>
    </submittedName>
</protein>
<dbReference type="HOGENOM" id="CLU_1578400_0_0_1"/>
<dbReference type="Proteomes" id="UP000007174">
    <property type="component" value="Unassembled WGS sequence"/>
</dbReference>
<organism evidence="1 2">
    <name type="scientific">Colletotrichum higginsianum (strain IMI 349063)</name>
    <name type="common">Crucifer anthracnose fungus</name>
    <dbReference type="NCBI Taxonomy" id="759273"/>
    <lineage>
        <taxon>Eukaryota</taxon>
        <taxon>Fungi</taxon>
        <taxon>Dikarya</taxon>
        <taxon>Ascomycota</taxon>
        <taxon>Pezizomycotina</taxon>
        <taxon>Sordariomycetes</taxon>
        <taxon>Hypocreomycetidae</taxon>
        <taxon>Glomerellales</taxon>
        <taxon>Glomerellaceae</taxon>
        <taxon>Colletotrichum</taxon>
        <taxon>Colletotrichum destructivum species complex</taxon>
    </lineage>
</organism>
<gene>
    <name evidence="1" type="ORF">CH063_05038</name>
</gene>
<accession>H1UXK2</accession>
<reference evidence="2" key="1">
    <citation type="journal article" date="2012" name="Nat. Genet.">
        <title>Lifestyle transitions in plant pathogenic Colletotrichum fungi deciphered by genome and transcriptome analyses.</title>
        <authorList>
            <person name="O'Connell R.J."/>
            <person name="Thon M.R."/>
            <person name="Hacquard S."/>
            <person name="Amyotte S.G."/>
            <person name="Kleemann J."/>
            <person name="Torres M.F."/>
            <person name="Damm U."/>
            <person name="Buiate E.A."/>
            <person name="Epstein L."/>
            <person name="Alkan N."/>
            <person name="Altmueller J."/>
            <person name="Alvarado-Balderrama L."/>
            <person name="Bauser C.A."/>
            <person name="Becker C."/>
            <person name="Birren B.W."/>
            <person name="Chen Z."/>
            <person name="Choi J."/>
            <person name="Crouch J.A."/>
            <person name="Duvick J.P."/>
            <person name="Farman M.A."/>
            <person name="Gan P."/>
            <person name="Heiman D."/>
            <person name="Henrissat B."/>
            <person name="Howard R.J."/>
            <person name="Kabbage M."/>
            <person name="Koch C."/>
            <person name="Kracher B."/>
            <person name="Kubo Y."/>
            <person name="Law A.D."/>
            <person name="Lebrun M.-H."/>
            <person name="Lee Y.-H."/>
            <person name="Miyara I."/>
            <person name="Moore N."/>
            <person name="Neumann U."/>
            <person name="Nordstroem K."/>
            <person name="Panaccione D.G."/>
            <person name="Panstruga R."/>
            <person name="Place M."/>
            <person name="Proctor R.H."/>
            <person name="Prusky D."/>
            <person name="Rech G."/>
            <person name="Reinhardt R."/>
            <person name="Rollins J.A."/>
            <person name="Rounsley S."/>
            <person name="Schardl C.L."/>
            <person name="Schwartz D.C."/>
            <person name="Shenoy N."/>
            <person name="Shirasu K."/>
            <person name="Sikhakolli U.R."/>
            <person name="Stueber K."/>
            <person name="Sukno S.A."/>
            <person name="Sweigard J.A."/>
            <person name="Takano Y."/>
            <person name="Takahara H."/>
            <person name="Trail F."/>
            <person name="van der Does H.C."/>
            <person name="Voll L.M."/>
            <person name="Will I."/>
            <person name="Young S."/>
            <person name="Zeng Q."/>
            <person name="Zhang J."/>
            <person name="Zhou S."/>
            <person name="Dickman M.B."/>
            <person name="Schulze-Lefert P."/>
            <person name="Ver Loren van Themaat E."/>
            <person name="Ma L.-J."/>
            <person name="Vaillancourt L.J."/>
        </authorList>
    </citation>
    <scope>NUCLEOTIDE SEQUENCE [LARGE SCALE GENOMIC DNA]</scope>
    <source>
        <strain evidence="2">IMI 349063</strain>
    </source>
</reference>